<dbReference type="AlphaFoldDB" id="A0A090ABP8"/>
<keyword evidence="2" id="KW-1185">Reference proteome</keyword>
<name>A0A090ABP8_9GAMM</name>
<proteinExistence type="predicted"/>
<accession>A0A090ABP8</accession>
<dbReference type="EMBL" id="AP014633">
    <property type="protein sequence ID" value="BAP55073.1"/>
    <property type="molecule type" value="Genomic_DNA"/>
</dbReference>
<keyword evidence="1" id="KW-0378">Hydrolase</keyword>
<sequence length="279" mass="31965">MFNPTELVIDGFVEQLETAYRRNYGSLEVANSSIIAWAGRMALEHFANSDALYHNMEHTIMVTLVGQEILRGKHIREGGVSHRDWLNFIISLLCHDIGHVRGICRDDRDGSYTTGVKNEMVTLPEGATDASMSPYHVDRGKLFIRERFGGNPVIDAEVIAANIELTRFPVPDDSDHQTTFSYPGLVRAADLIGQLADPHYLRKLPSLFYEFQETGVNEHLGYRTPFDLRRGYPSFYWGIVSRYIQDALHYLRITQEGKQWIANLYSHVFASEHKEFHNF</sequence>
<evidence type="ECO:0000313" key="1">
    <source>
        <dbReference type="EMBL" id="BAP55073.1"/>
    </source>
</evidence>
<evidence type="ECO:0000313" key="2">
    <source>
        <dbReference type="Proteomes" id="UP000031623"/>
    </source>
</evidence>
<dbReference type="HOGENOM" id="CLU_955508_0_0_6"/>
<reference evidence="1 2" key="1">
    <citation type="journal article" date="2014" name="ISME J.">
        <title>Ecophysiology of Thioploca ingrica as revealed by the complete genome sequence supplemented with proteomic evidence.</title>
        <authorList>
            <person name="Kojima H."/>
            <person name="Ogura Y."/>
            <person name="Yamamoto N."/>
            <person name="Togashi T."/>
            <person name="Mori H."/>
            <person name="Watanabe T."/>
            <person name="Nemoto F."/>
            <person name="Kurokawa K."/>
            <person name="Hayashi T."/>
            <person name="Fukui M."/>
        </authorList>
    </citation>
    <scope>NUCLEOTIDE SEQUENCE [LARGE SCALE GENOMIC DNA]</scope>
</reference>
<dbReference type="OrthoDB" id="505007at2"/>
<dbReference type="InterPro" id="IPR054649">
    <property type="entry name" value="Npun_R2479-like"/>
</dbReference>
<protein>
    <submittedName>
        <fullName evidence="1">Metal-dependent phosphohydrolase</fullName>
    </submittedName>
</protein>
<dbReference type="STRING" id="40754.THII_0776"/>
<dbReference type="NCBIfam" id="NF045583">
    <property type="entry name" value="Npun_R2479_HDIG"/>
    <property type="match status" value="1"/>
</dbReference>
<dbReference type="GO" id="GO:0016787">
    <property type="term" value="F:hydrolase activity"/>
    <property type="evidence" value="ECO:0007669"/>
    <property type="project" value="UniProtKB-KW"/>
</dbReference>
<gene>
    <name evidence="1" type="ORF">THII_0776</name>
</gene>
<dbReference type="SUPFAM" id="SSF109604">
    <property type="entry name" value="HD-domain/PDEase-like"/>
    <property type="match status" value="1"/>
</dbReference>
<dbReference type="KEGG" id="tig:THII_0776"/>
<organism evidence="1 2">
    <name type="scientific">Thioploca ingrica</name>
    <dbReference type="NCBI Taxonomy" id="40754"/>
    <lineage>
        <taxon>Bacteria</taxon>
        <taxon>Pseudomonadati</taxon>
        <taxon>Pseudomonadota</taxon>
        <taxon>Gammaproteobacteria</taxon>
        <taxon>Thiotrichales</taxon>
        <taxon>Thiotrichaceae</taxon>
        <taxon>Thioploca</taxon>
    </lineage>
</organism>
<dbReference type="Proteomes" id="UP000031623">
    <property type="component" value="Chromosome"/>
</dbReference>